<feature type="compositionally biased region" description="Polar residues" evidence="1">
    <location>
        <begin position="21"/>
        <end position="31"/>
    </location>
</feature>
<gene>
    <name evidence="2" type="ORF">CAUJ_LOCUS975</name>
</gene>
<evidence type="ECO:0000313" key="3">
    <source>
        <dbReference type="Proteomes" id="UP000835052"/>
    </source>
</evidence>
<reference evidence="2" key="1">
    <citation type="submission" date="2020-10" db="EMBL/GenBank/DDBJ databases">
        <authorList>
            <person name="Kikuchi T."/>
        </authorList>
    </citation>
    <scope>NUCLEOTIDE SEQUENCE</scope>
    <source>
        <strain evidence="2">NKZ352</strain>
    </source>
</reference>
<feature type="region of interest" description="Disordered" evidence="1">
    <location>
        <begin position="1"/>
        <end position="78"/>
    </location>
</feature>
<comment type="caution">
    <text evidence="2">The sequence shown here is derived from an EMBL/GenBank/DDBJ whole genome shotgun (WGS) entry which is preliminary data.</text>
</comment>
<organism evidence="2 3">
    <name type="scientific">Caenorhabditis auriculariae</name>
    <dbReference type="NCBI Taxonomy" id="2777116"/>
    <lineage>
        <taxon>Eukaryota</taxon>
        <taxon>Metazoa</taxon>
        <taxon>Ecdysozoa</taxon>
        <taxon>Nematoda</taxon>
        <taxon>Chromadorea</taxon>
        <taxon>Rhabditida</taxon>
        <taxon>Rhabditina</taxon>
        <taxon>Rhabditomorpha</taxon>
        <taxon>Rhabditoidea</taxon>
        <taxon>Rhabditidae</taxon>
        <taxon>Peloderinae</taxon>
        <taxon>Caenorhabditis</taxon>
    </lineage>
</organism>
<dbReference type="Proteomes" id="UP000835052">
    <property type="component" value="Unassembled WGS sequence"/>
</dbReference>
<feature type="compositionally biased region" description="Polar residues" evidence="1">
    <location>
        <begin position="62"/>
        <end position="73"/>
    </location>
</feature>
<evidence type="ECO:0000313" key="2">
    <source>
        <dbReference type="EMBL" id="CAD6185056.1"/>
    </source>
</evidence>
<accession>A0A8S1GP33</accession>
<evidence type="ECO:0000256" key="1">
    <source>
        <dbReference type="SAM" id="MobiDB-lite"/>
    </source>
</evidence>
<sequence>MLDTIASRIGRPPAMMHKESVSPTPWKTNRNAGVATPPTLPETSTTAKGAASNCGRAGDPSGNEQEQQQQPTRRYTGGAYPVGCAPALATGAAANYRNTAERNGLCRIDEQLPLPLIPTASSSRKRQLLRGPNEQGKAPTSFKPTKKQIVLSFVANSKTPLAGLHLGDFFEFEAHGNCRAAPFFSRFYACGGGGKLSQISDFLALIGTPREMDVRKADDRPKTKETRNPPRVNIVRQSAKKAAKRAIESSAVGIRALDLIAVFLLTNFFA</sequence>
<dbReference type="EMBL" id="CAJGYM010000002">
    <property type="protein sequence ID" value="CAD6185056.1"/>
    <property type="molecule type" value="Genomic_DNA"/>
</dbReference>
<keyword evidence="3" id="KW-1185">Reference proteome</keyword>
<feature type="region of interest" description="Disordered" evidence="1">
    <location>
        <begin position="123"/>
        <end position="142"/>
    </location>
</feature>
<proteinExistence type="predicted"/>
<protein>
    <submittedName>
        <fullName evidence="2">Uncharacterized protein</fullName>
    </submittedName>
</protein>
<name>A0A8S1GP33_9PELO</name>
<dbReference type="AlphaFoldDB" id="A0A8S1GP33"/>